<proteinExistence type="predicted"/>
<comment type="caution">
    <text evidence="1">The sequence shown here is derived from an EMBL/GenBank/DDBJ whole genome shotgun (WGS) entry which is preliminary data.</text>
</comment>
<dbReference type="Proteomes" id="UP000821865">
    <property type="component" value="Chromosome 6"/>
</dbReference>
<sequence length="872" mass="98841">MVPSGSSSPAEIYEGNPDSAKEFERLFDPISQRDFLRLCVQCLHMAERGVGKPTKPYGAVDEQLRIYVNTTFAEVLQASSEEKMARLASKLPEVDVHLLVTVVQAEGLVARDVSGKSDPYCVLRIGSSEAQLTSVKNRTVCPMWDENFRIRVSDSGSDAFQLAVWDKDPRTVCGVFRELRDVRSCFSCLHFLRELFETVCSFDGADDFMGAASLFVNEIPCTGCEQWLRLADAGGRGAYGRVYVRFGFECKTEKRFDRQTVLRYHYYLCLIFLLQQASTAAEGLTLTWIQWEQCLAEEGLTLLFRHSQYHNLSCLEQQLCQITALANVVRSKMTRLNFSALYQLLAQIRTSIKETQEQLIVNYLEVVVKSLTDPCLERLARLHENFTFAKKYHRIDLLGLLFCCVTIEALVETEVTDPAGVEIQKDAHAWYQGLLTQEGSLDHDSITHIVTRILSTIEAYHQEADRIFKSAWNETYTQIVFKELDTFICQAFETRVTNLSTSLVDKPADDVSRSKAVEESLQLFYIFQRFRKKISSALVSSSYPMRMDKLQDWFGFDLVLLWFDLARSPVSGWISDLVDKDDMSPLARDIKYGSAVRDTVDILHSRYVELWRKLDFLDFRCVRAFTTAVAEDCSHFVRTLSGRVESAGYFDVVGEFEVSSQLCVAVSSFARIASFLQETITEVDSVCLNDCGDITERASEARFPLEQALDTSLIAMSRVCSEAVDRLGPELRKRMSRVCDASSRHLQDRALHDLVQYVDACIGTLHDHLDDIAFRKMLRLLWRCSVSSIREEASLVQENYLYRFTTASLSFVGLQRALFQLKDVFHAGGAGLSLVELNVKNYAALEEKLNELVRALEEHNGDLSKNGGAIIV</sequence>
<gene>
    <name evidence="1" type="ORF">HPB49_021418</name>
</gene>
<reference evidence="1" key="1">
    <citation type="submission" date="2020-05" db="EMBL/GenBank/DDBJ databases">
        <title>Large-scale comparative analyses of tick genomes elucidate their genetic diversity and vector capacities.</title>
        <authorList>
            <person name="Jia N."/>
            <person name="Wang J."/>
            <person name="Shi W."/>
            <person name="Du L."/>
            <person name="Sun Y."/>
            <person name="Zhan W."/>
            <person name="Jiang J."/>
            <person name="Wang Q."/>
            <person name="Zhang B."/>
            <person name="Ji P."/>
            <person name="Sakyi L.B."/>
            <person name="Cui X."/>
            <person name="Yuan T."/>
            <person name="Jiang B."/>
            <person name="Yang W."/>
            <person name="Lam T.T.-Y."/>
            <person name="Chang Q."/>
            <person name="Ding S."/>
            <person name="Wang X."/>
            <person name="Zhu J."/>
            <person name="Ruan X."/>
            <person name="Zhao L."/>
            <person name="Wei J."/>
            <person name="Que T."/>
            <person name="Du C."/>
            <person name="Cheng J."/>
            <person name="Dai P."/>
            <person name="Han X."/>
            <person name="Huang E."/>
            <person name="Gao Y."/>
            <person name="Liu J."/>
            <person name="Shao H."/>
            <person name="Ye R."/>
            <person name="Li L."/>
            <person name="Wei W."/>
            <person name="Wang X."/>
            <person name="Wang C."/>
            <person name="Yang T."/>
            <person name="Huo Q."/>
            <person name="Li W."/>
            <person name="Guo W."/>
            <person name="Chen H."/>
            <person name="Zhou L."/>
            <person name="Ni X."/>
            <person name="Tian J."/>
            <person name="Zhou Y."/>
            <person name="Sheng Y."/>
            <person name="Liu T."/>
            <person name="Pan Y."/>
            <person name="Xia L."/>
            <person name="Li J."/>
            <person name="Zhao F."/>
            <person name="Cao W."/>
        </authorList>
    </citation>
    <scope>NUCLEOTIDE SEQUENCE</scope>
    <source>
        <strain evidence="1">Dsil-2018</strain>
    </source>
</reference>
<keyword evidence="2" id="KW-1185">Reference proteome</keyword>
<protein>
    <submittedName>
        <fullName evidence="1">Uncharacterized protein</fullName>
    </submittedName>
</protein>
<evidence type="ECO:0000313" key="1">
    <source>
        <dbReference type="EMBL" id="KAH7946197.1"/>
    </source>
</evidence>
<evidence type="ECO:0000313" key="2">
    <source>
        <dbReference type="Proteomes" id="UP000821865"/>
    </source>
</evidence>
<dbReference type="EMBL" id="CM023475">
    <property type="protein sequence ID" value="KAH7946197.1"/>
    <property type="molecule type" value="Genomic_DNA"/>
</dbReference>
<name>A0ACB8CMU1_DERSI</name>
<organism evidence="1 2">
    <name type="scientific">Dermacentor silvarum</name>
    <name type="common">Tick</name>
    <dbReference type="NCBI Taxonomy" id="543639"/>
    <lineage>
        <taxon>Eukaryota</taxon>
        <taxon>Metazoa</taxon>
        <taxon>Ecdysozoa</taxon>
        <taxon>Arthropoda</taxon>
        <taxon>Chelicerata</taxon>
        <taxon>Arachnida</taxon>
        <taxon>Acari</taxon>
        <taxon>Parasitiformes</taxon>
        <taxon>Ixodida</taxon>
        <taxon>Ixodoidea</taxon>
        <taxon>Ixodidae</taxon>
        <taxon>Rhipicephalinae</taxon>
        <taxon>Dermacentor</taxon>
    </lineage>
</organism>
<accession>A0ACB8CMU1</accession>